<dbReference type="PROSITE" id="PS50853">
    <property type="entry name" value="FN3"/>
    <property type="match status" value="1"/>
</dbReference>
<keyword evidence="4" id="KW-1185">Reference proteome</keyword>
<name>A0ABR8MSR5_9BACL</name>
<dbReference type="InterPro" id="IPR036116">
    <property type="entry name" value="FN3_sf"/>
</dbReference>
<feature type="region of interest" description="Disordered" evidence="1">
    <location>
        <begin position="1"/>
        <end position="44"/>
    </location>
</feature>
<dbReference type="CDD" id="cd00063">
    <property type="entry name" value="FN3"/>
    <property type="match status" value="1"/>
</dbReference>
<organism evidence="3 4">
    <name type="scientific">Paenibacillus terricola</name>
    <dbReference type="NCBI Taxonomy" id="2763503"/>
    <lineage>
        <taxon>Bacteria</taxon>
        <taxon>Bacillati</taxon>
        <taxon>Bacillota</taxon>
        <taxon>Bacilli</taxon>
        <taxon>Bacillales</taxon>
        <taxon>Paenibacillaceae</taxon>
        <taxon>Paenibacillus</taxon>
    </lineage>
</organism>
<sequence>MQRCSAAVDRRTRRRRQSQRILKEQRPLIRQRHSRGRAPRTNVGVTGYNIGELAAISTTTSCTVTGLKAKRTYSFTVRAIDAAGNQSAASAAVSVTTPDSCPFDYDSEPDLEGFHR</sequence>
<dbReference type="SUPFAM" id="SSF49265">
    <property type="entry name" value="Fibronectin type III"/>
    <property type="match status" value="1"/>
</dbReference>
<feature type="compositionally biased region" description="Basic residues" evidence="1">
    <location>
        <begin position="29"/>
        <end position="38"/>
    </location>
</feature>
<proteinExistence type="predicted"/>
<dbReference type="EMBL" id="JACXZA010000001">
    <property type="protein sequence ID" value="MBD3917194.1"/>
    <property type="molecule type" value="Genomic_DNA"/>
</dbReference>
<gene>
    <name evidence="3" type="ORF">H8B09_00390</name>
</gene>
<comment type="caution">
    <text evidence="3">The sequence shown here is derived from an EMBL/GenBank/DDBJ whole genome shotgun (WGS) entry which is preliminary data.</text>
</comment>
<dbReference type="Pfam" id="PF00041">
    <property type="entry name" value="fn3"/>
    <property type="match status" value="1"/>
</dbReference>
<reference evidence="3 4" key="1">
    <citation type="submission" date="2020-09" db="EMBL/GenBank/DDBJ databases">
        <title>Paenibacillus sp. strain PR3 16S rRNA gene Genome sequencing and assembly.</title>
        <authorList>
            <person name="Kim J."/>
        </authorList>
    </citation>
    <scope>NUCLEOTIDE SEQUENCE [LARGE SCALE GENOMIC DNA]</scope>
    <source>
        <strain evidence="3 4">PR3</strain>
    </source>
</reference>
<evidence type="ECO:0000259" key="2">
    <source>
        <dbReference type="PROSITE" id="PS50853"/>
    </source>
</evidence>
<protein>
    <submittedName>
        <fullName evidence="3">Fibronectin type III domain-containing protein</fullName>
    </submittedName>
</protein>
<dbReference type="Proteomes" id="UP000609346">
    <property type="component" value="Unassembled WGS sequence"/>
</dbReference>
<evidence type="ECO:0000313" key="3">
    <source>
        <dbReference type="EMBL" id="MBD3917194.1"/>
    </source>
</evidence>
<dbReference type="Gene3D" id="2.60.40.10">
    <property type="entry name" value="Immunoglobulins"/>
    <property type="match status" value="1"/>
</dbReference>
<feature type="domain" description="Fibronectin type-III" evidence="2">
    <location>
        <begin position="6"/>
        <end position="100"/>
    </location>
</feature>
<dbReference type="RefSeq" id="WP_191201524.1">
    <property type="nucleotide sequence ID" value="NZ_JACXZA010000001.1"/>
</dbReference>
<evidence type="ECO:0000313" key="4">
    <source>
        <dbReference type="Proteomes" id="UP000609346"/>
    </source>
</evidence>
<evidence type="ECO:0000256" key="1">
    <source>
        <dbReference type="SAM" id="MobiDB-lite"/>
    </source>
</evidence>
<dbReference type="InterPro" id="IPR003961">
    <property type="entry name" value="FN3_dom"/>
</dbReference>
<dbReference type="InterPro" id="IPR013783">
    <property type="entry name" value="Ig-like_fold"/>
</dbReference>
<accession>A0ABR8MSR5</accession>